<organism evidence="2 3">
    <name type="scientific">Echria macrotheca</name>
    <dbReference type="NCBI Taxonomy" id="438768"/>
    <lineage>
        <taxon>Eukaryota</taxon>
        <taxon>Fungi</taxon>
        <taxon>Dikarya</taxon>
        <taxon>Ascomycota</taxon>
        <taxon>Pezizomycotina</taxon>
        <taxon>Sordariomycetes</taxon>
        <taxon>Sordariomycetidae</taxon>
        <taxon>Sordariales</taxon>
        <taxon>Schizotheciaceae</taxon>
        <taxon>Echria</taxon>
    </lineage>
</organism>
<proteinExistence type="predicted"/>
<feature type="compositionally biased region" description="Basic and acidic residues" evidence="1">
    <location>
        <begin position="150"/>
        <end position="171"/>
    </location>
</feature>
<feature type="compositionally biased region" description="Basic and acidic residues" evidence="1">
    <location>
        <begin position="123"/>
        <end position="143"/>
    </location>
</feature>
<keyword evidence="3" id="KW-1185">Reference proteome</keyword>
<evidence type="ECO:0000256" key="1">
    <source>
        <dbReference type="SAM" id="MobiDB-lite"/>
    </source>
</evidence>
<dbReference type="AlphaFoldDB" id="A0AAJ0BKW4"/>
<sequence length="217" mass="23225">MEQDFLVAIPSPLYTQPAEPYPTVAELSSSGHSLASEYHLLVEATATVTLDSASVPDSCSIGEGAEITVVSSSVEGDGPEAAPEVFLACFLAAEDEGNGAFDYDTPESLKVNVGSASSTDDESGPRIRLEERISSQRVDERVASQHPSQNRRELDAEYRTSANERDLDAPAHRSGVSYGGSGPLRNLAARRTPRSAPDMFPYPRRARNRGPSGRSAE</sequence>
<accession>A0AAJ0BKW4</accession>
<evidence type="ECO:0000313" key="3">
    <source>
        <dbReference type="Proteomes" id="UP001239445"/>
    </source>
</evidence>
<reference evidence="2" key="1">
    <citation type="submission" date="2023-06" db="EMBL/GenBank/DDBJ databases">
        <title>Genome-scale phylogeny and comparative genomics of the fungal order Sordariales.</title>
        <authorList>
            <consortium name="Lawrence Berkeley National Laboratory"/>
            <person name="Hensen N."/>
            <person name="Bonometti L."/>
            <person name="Westerberg I."/>
            <person name="Brannstrom I.O."/>
            <person name="Guillou S."/>
            <person name="Cros-Aarteil S."/>
            <person name="Calhoun S."/>
            <person name="Haridas S."/>
            <person name="Kuo A."/>
            <person name="Mondo S."/>
            <person name="Pangilinan J."/>
            <person name="Riley R."/>
            <person name="Labutti K."/>
            <person name="Andreopoulos B."/>
            <person name="Lipzen A."/>
            <person name="Chen C."/>
            <person name="Yanf M."/>
            <person name="Daum C."/>
            <person name="Ng V."/>
            <person name="Clum A."/>
            <person name="Steindorff A."/>
            <person name="Ohm R."/>
            <person name="Martin F."/>
            <person name="Silar P."/>
            <person name="Natvig D."/>
            <person name="Lalanne C."/>
            <person name="Gautier V."/>
            <person name="Ament-Velasquez S.L."/>
            <person name="Kruys A."/>
            <person name="Hutchinson M.I."/>
            <person name="Powell A.J."/>
            <person name="Barry K."/>
            <person name="Miller A.N."/>
            <person name="Grigoriev I.V."/>
            <person name="Debuchy R."/>
            <person name="Gladieux P."/>
            <person name="Thoren M.H."/>
            <person name="Johannesson H."/>
        </authorList>
    </citation>
    <scope>NUCLEOTIDE SEQUENCE</scope>
    <source>
        <strain evidence="2">PSN4</strain>
    </source>
</reference>
<dbReference type="Proteomes" id="UP001239445">
    <property type="component" value="Unassembled WGS sequence"/>
</dbReference>
<protein>
    <submittedName>
        <fullName evidence="2">Uncharacterized protein</fullName>
    </submittedName>
</protein>
<evidence type="ECO:0000313" key="2">
    <source>
        <dbReference type="EMBL" id="KAK1758737.1"/>
    </source>
</evidence>
<comment type="caution">
    <text evidence="2">The sequence shown here is derived from an EMBL/GenBank/DDBJ whole genome shotgun (WGS) entry which is preliminary data.</text>
</comment>
<gene>
    <name evidence="2" type="ORF">QBC47DRAFT_358554</name>
</gene>
<dbReference type="EMBL" id="MU839829">
    <property type="protein sequence ID" value="KAK1758737.1"/>
    <property type="molecule type" value="Genomic_DNA"/>
</dbReference>
<feature type="region of interest" description="Disordered" evidence="1">
    <location>
        <begin position="111"/>
        <end position="217"/>
    </location>
</feature>
<name>A0AAJ0BKW4_9PEZI</name>